<evidence type="ECO:0000313" key="3">
    <source>
        <dbReference type="EMBL" id="CAD7629814.1"/>
    </source>
</evidence>
<keyword evidence="4" id="KW-1185">Reference proteome</keyword>
<feature type="chain" id="PRO_5036403425" evidence="2">
    <location>
        <begin position="19"/>
        <end position="289"/>
    </location>
</feature>
<feature type="compositionally biased region" description="Polar residues" evidence="1">
    <location>
        <begin position="103"/>
        <end position="131"/>
    </location>
</feature>
<evidence type="ECO:0000256" key="1">
    <source>
        <dbReference type="SAM" id="MobiDB-lite"/>
    </source>
</evidence>
<gene>
    <name evidence="3" type="ORF">OSB1V03_LOCUS10229</name>
</gene>
<dbReference type="Proteomes" id="UP000759131">
    <property type="component" value="Unassembled WGS sequence"/>
</dbReference>
<evidence type="ECO:0000256" key="2">
    <source>
        <dbReference type="SAM" id="SignalP"/>
    </source>
</evidence>
<accession>A0A7R9KUS5</accession>
<dbReference type="EMBL" id="CAJPIZ010007341">
    <property type="protein sequence ID" value="CAG2110244.1"/>
    <property type="molecule type" value="Genomic_DNA"/>
</dbReference>
<feature type="region of interest" description="Disordered" evidence="1">
    <location>
        <begin position="248"/>
        <end position="273"/>
    </location>
</feature>
<feature type="region of interest" description="Disordered" evidence="1">
    <location>
        <begin position="103"/>
        <end position="134"/>
    </location>
</feature>
<proteinExistence type="predicted"/>
<protein>
    <submittedName>
        <fullName evidence="3">Uncharacterized protein</fullName>
    </submittedName>
</protein>
<evidence type="ECO:0000313" key="4">
    <source>
        <dbReference type="Proteomes" id="UP000759131"/>
    </source>
</evidence>
<organism evidence="3">
    <name type="scientific">Medioppia subpectinata</name>
    <dbReference type="NCBI Taxonomy" id="1979941"/>
    <lineage>
        <taxon>Eukaryota</taxon>
        <taxon>Metazoa</taxon>
        <taxon>Ecdysozoa</taxon>
        <taxon>Arthropoda</taxon>
        <taxon>Chelicerata</taxon>
        <taxon>Arachnida</taxon>
        <taxon>Acari</taxon>
        <taxon>Acariformes</taxon>
        <taxon>Sarcoptiformes</taxon>
        <taxon>Oribatida</taxon>
        <taxon>Brachypylina</taxon>
        <taxon>Oppioidea</taxon>
        <taxon>Oppiidae</taxon>
        <taxon>Medioppia</taxon>
    </lineage>
</organism>
<dbReference type="EMBL" id="OC861916">
    <property type="protein sequence ID" value="CAD7629814.1"/>
    <property type="molecule type" value="Genomic_DNA"/>
</dbReference>
<dbReference type="OrthoDB" id="6510469at2759"/>
<dbReference type="AlphaFoldDB" id="A0A7R9KUS5"/>
<reference evidence="3" key="1">
    <citation type="submission" date="2020-11" db="EMBL/GenBank/DDBJ databases">
        <authorList>
            <person name="Tran Van P."/>
        </authorList>
    </citation>
    <scope>NUCLEOTIDE SEQUENCE</scope>
</reference>
<sequence>MNALRIIILLSVIGLALSVVTRVKVGSKRWAFHLEVNEGKNVRKEWTDESGVTHGTFTFVGHDNSSRQCYIFSFALQLEYKFDLTAEEPDISFSVVNQESAQSLESNETTTTAPTNPSDNSSSIQSTSEPNYESIDGEEEFTGHVSIKVGKNVYFINFLSGDKSAAREEAFDENGLIYGKYTFFNEAKLSKIVVNYKFNSSGSDPTFEFSLYKKNEPNRLNPLENESNTNTYYDPNRVNRRVLLPSAAGPHHPYARQNRPHMPSVTLQSTNPPHNIITPMQGNWYYRVQ</sequence>
<keyword evidence="2" id="KW-0732">Signal</keyword>
<name>A0A7R9KUS5_9ACAR</name>
<feature type="signal peptide" evidence="2">
    <location>
        <begin position="1"/>
        <end position="18"/>
    </location>
</feature>